<name>A0A1X1WPW9_MYCIR</name>
<dbReference type="AlphaFoldDB" id="A0A1X1WPW9"/>
<keyword evidence="1" id="KW-1133">Transmembrane helix</keyword>
<proteinExistence type="predicted"/>
<dbReference type="EMBL" id="LQPC01000028">
    <property type="protein sequence ID" value="ORV88686.1"/>
    <property type="molecule type" value="Genomic_DNA"/>
</dbReference>
<protein>
    <submittedName>
        <fullName evidence="2">Uncharacterized protein</fullName>
    </submittedName>
</protein>
<keyword evidence="1" id="KW-0812">Transmembrane</keyword>
<gene>
    <name evidence="2" type="ORF">AWC12_12375</name>
</gene>
<evidence type="ECO:0000256" key="1">
    <source>
        <dbReference type="SAM" id="Phobius"/>
    </source>
</evidence>
<feature type="transmembrane region" description="Helical" evidence="1">
    <location>
        <begin position="17"/>
        <end position="35"/>
    </location>
</feature>
<evidence type="ECO:0000313" key="3">
    <source>
        <dbReference type="Proteomes" id="UP000193622"/>
    </source>
</evidence>
<feature type="transmembrane region" description="Helical" evidence="1">
    <location>
        <begin position="118"/>
        <end position="139"/>
    </location>
</feature>
<comment type="caution">
    <text evidence="2">The sequence shown here is derived from an EMBL/GenBank/DDBJ whole genome shotgun (WGS) entry which is preliminary data.</text>
</comment>
<keyword evidence="1" id="KW-0472">Membrane</keyword>
<reference evidence="2 3" key="1">
    <citation type="submission" date="2016-01" db="EMBL/GenBank/DDBJ databases">
        <title>The new phylogeny of the genus Mycobacterium.</title>
        <authorList>
            <person name="Tarcisio F."/>
            <person name="Conor M."/>
            <person name="Antonella G."/>
            <person name="Elisabetta G."/>
            <person name="Giulia F.S."/>
            <person name="Sara T."/>
            <person name="Anna F."/>
            <person name="Clotilde B."/>
            <person name="Roberto B."/>
            <person name="Veronica D.S."/>
            <person name="Fabio R."/>
            <person name="Monica P."/>
            <person name="Olivier J."/>
            <person name="Enrico T."/>
            <person name="Nicola S."/>
        </authorList>
    </citation>
    <scope>NUCLEOTIDE SEQUENCE [LARGE SCALE GENOMIC DNA]</scope>
    <source>
        <strain evidence="2 3">DSM 45541</strain>
    </source>
</reference>
<feature type="transmembrane region" description="Helical" evidence="1">
    <location>
        <begin position="41"/>
        <end position="67"/>
    </location>
</feature>
<accession>A0A1X1WPW9</accession>
<organism evidence="2 3">
    <name type="scientific">Mycolicibacterium iranicum</name>
    <name type="common">Mycobacterium iranicum</name>
    <dbReference type="NCBI Taxonomy" id="912594"/>
    <lineage>
        <taxon>Bacteria</taxon>
        <taxon>Bacillati</taxon>
        <taxon>Actinomycetota</taxon>
        <taxon>Actinomycetes</taxon>
        <taxon>Mycobacteriales</taxon>
        <taxon>Mycobacteriaceae</taxon>
        <taxon>Mycolicibacterium</taxon>
    </lineage>
</organism>
<dbReference type="RefSeq" id="WP_085174392.1">
    <property type="nucleotide sequence ID" value="NZ_LQPC01000028.1"/>
</dbReference>
<sequence>MTEVTDAPTAGVRTLRWALVAMGVAIGGYGAWQLWEFPTDALLRIAVWAAAGVIIHDFVFAPLTAALGYTSRRLIKGRWWPPVAVAAMCSITLVLLAIPVFDTPGAKPDNPSVLDRDYPLGLGVSLALVWASVPLWYAISALSRRRR</sequence>
<evidence type="ECO:0000313" key="2">
    <source>
        <dbReference type="EMBL" id="ORV88686.1"/>
    </source>
</evidence>
<dbReference type="Proteomes" id="UP000193622">
    <property type="component" value="Unassembled WGS sequence"/>
</dbReference>
<feature type="transmembrane region" description="Helical" evidence="1">
    <location>
        <begin position="79"/>
        <end position="98"/>
    </location>
</feature>